<dbReference type="Pfam" id="PF02885">
    <property type="entry name" value="Glycos_trans_3N"/>
    <property type="match status" value="1"/>
</dbReference>
<feature type="binding site" evidence="9">
    <location>
        <position position="173"/>
    </location>
    <ligand>
        <name>anthranilate</name>
        <dbReference type="ChEBI" id="CHEBI:16567"/>
        <label>2</label>
    </ligand>
</feature>
<keyword evidence="2 9" id="KW-0028">Amino-acid biosynthesis</keyword>
<feature type="binding site" evidence="9">
    <location>
        <position position="127"/>
    </location>
    <ligand>
        <name>5-phospho-alpha-D-ribose 1-diphosphate</name>
        <dbReference type="ChEBI" id="CHEBI:58017"/>
    </ligand>
</feature>
<feature type="domain" description="Glycosyl transferase family 3 N-terminal" evidence="11">
    <location>
        <begin position="19"/>
        <end position="71"/>
    </location>
</feature>
<feature type="binding site" evidence="9">
    <location>
        <position position="99"/>
    </location>
    <ligand>
        <name>Mg(2+)</name>
        <dbReference type="ChEBI" id="CHEBI:18420"/>
        <label>1</label>
    </ligand>
</feature>
<dbReference type="EC" id="2.4.2.18" evidence="9"/>
<evidence type="ECO:0000256" key="9">
    <source>
        <dbReference type="HAMAP-Rule" id="MF_00211"/>
    </source>
</evidence>
<comment type="cofactor">
    <cofactor evidence="9">
        <name>Mg(2+)</name>
        <dbReference type="ChEBI" id="CHEBI:18420"/>
    </cofactor>
    <text evidence="9">Binds 2 magnesium ions per monomer.</text>
</comment>
<dbReference type="FunFam" id="3.40.1030.10:FF:000002">
    <property type="entry name" value="Anthranilate phosphoribosyltransferase"/>
    <property type="match status" value="1"/>
</dbReference>
<dbReference type="UniPathway" id="UPA00035">
    <property type="reaction ID" value="UER00041"/>
</dbReference>
<keyword evidence="5 9" id="KW-0822">Tryptophan biosynthesis</keyword>
<comment type="subunit">
    <text evidence="9">Homodimer.</text>
</comment>
<dbReference type="InterPro" id="IPR000312">
    <property type="entry name" value="Glycosyl_Trfase_fam3"/>
</dbReference>
<keyword evidence="9" id="KW-0460">Magnesium</keyword>
<feature type="binding site" evidence="9">
    <location>
        <position position="87"/>
    </location>
    <ligand>
        <name>5-phospho-alpha-D-ribose 1-diphosphate</name>
        <dbReference type="ChEBI" id="CHEBI:58017"/>
    </ligand>
</feature>
<evidence type="ECO:0000256" key="5">
    <source>
        <dbReference type="ARBA" id="ARBA00022822"/>
    </source>
</evidence>
<evidence type="ECO:0000256" key="4">
    <source>
        <dbReference type="ARBA" id="ARBA00022679"/>
    </source>
</evidence>
<dbReference type="SUPFAM" id="SSF47648">
    <property type="entry name" value="Nucleoside phosphorylase/phosphoribosyltransferase N-terminal domain"/>
    <property type="match status" value="1"/>
</dbReference>
<evidence type="ECO:0000256" key="2">
    <source>
        <dbReference type="ARBA" id="ARBA00022605"/>
    </source>
</evidence>
<keyword evidence="3 9" id="KW-0328">Glycosyltransferase</keyword>
<comment type="caution">
    <text evidence="9">Lacks conserved residue(s) required for the propagation of feature annotation.</text>
</comment>
<evidence type="ECO:0000256" key="3">
    <source>
        <dbReference type="ARBA" id="ARBA00022676"/>
    </source>
</evidence>
<evidence type="ECO:0000256" key="7">
    <source>
        <dbReference type="ARBA" id="ARBA00052328"/>
    </source>
</evidence>
<dbReference type="InterPro" id="IPR035902">
    <property type="entry name" value="Nuc_phospho_transferase"/>
</dbReference>
<dbReference type="PANTHER" id="PTHR43285">
    <property type="entry name" value="ANTHRANILATE PHOSPHORIBOSYLTRANSFERASE"/>
    <property type="match status" value="1"/>
</dbReference>
<feature type="binding site" evidence="9">
    <location>
        <position position="233"/>
    </location>
    <ligand>
        <name>Mg(2+)</name>
        <dbReference type="ChEBI" id="CHEBI:18420"/>
        <label>2</label>
    </ligand>
</feature>
<feature type="domain" description="Glycosyl transferase family 3" evidence="10">
    <location>
        <begin position="81"/>
        <end position="330"/>
    </location>
</feature>
<feature type="binding site" evidence="9">
    <location>
        <begin position="115"/>
        <end position="123"/>
    </location>
    <ligand>
        <name>5-phospho-alpha-D-ribose 1-diphosphate</name>
        <dbReference type="ChEBI" id="CHEBI:58017"/>
    </ligand>
</feature>
<evidence type="ECO:0000259" key="10">
    <source>
        <dbReference type="Pfam" id="PF00591"/>
    </source>
</evidence>
<dbReference type="Gene3D" id="1.20.970.10">
    <property type="entry name" value="Transferase, Pyrimidine Nucleoside Phosphorylase, Chain C"/>
    <property type="match status" value="1"/>
</dbReference>
<keyword evidence="9" id="KW-0479">Metal-binding</keyword>
<dbReference type="EMBL" id="CADCTW010000187">
    <property type="protein sequence ID" value="CAA9356415.1"/>
    <property type="molecule type" value="Genomic_DNA"/>
</dbReference>
<evidence type="ECO:0000313" key="12">
    <source>
        <dbReference type="EMBL" id="CAA9356415.1"/>
    </source>
</evidence>
<organism evidence="12">
    <name type="scientific">uncultured Gemmatimonadota bacterium</name>
    <dbReference type="NCBI Taxonomy" id="203437"/>
    <lineage>
        <taxon>Bacteria</taxon>
        <taxon>Pseudomonadati</taxon>
        <taxon>Gemmatimonadota</taxon>
        <taxon>environmental samples</taxon>
    </lineage>
</organism>
<dbReference type="NCBIfam" id="TIGR01245">
    <property type="entry name" value="trpD"/>
    <property type="match status" value="1"/>
</dbReference>
<comment type="similarity">
    <text evidence="9">Belongs to the anthranilate phosphoribosyltransferase family.</text>
</comment>
<accession>A0A6J4MDK4</accession>
<comment type="pathway">
    <text evidence="1 9">Amino-acid biosynthesis; L-tryptophan biosynthesis; L-tryptophan from chorismate: step 2/5.</text>
</comment>
<feature type="binding site" evidence="9">
    <location>
        <begin position="97"/>
        <end position="100"/>
    </location>
    <ligand>
        <name>5-phospho-alpha-D-ribose 1-diphosphate</name>
        <dbReference type="ChEBI" id="CHEBI:58017"/>
    </ligand>
</feature>
<name>A0A6J4MDK4_9BACT</name>
<feature type="binding site" evidence="9">
    <location>
        <position position="232"/>
    </location>
    <ligand>
        <name>Mg(2+)</name>
        <dbReference type="ChEBI" id="CHEBI:18420"/>
        <label>2</label>
    </ligand>
</feature>
<gene>
    <name evidence="9" type="primary">trpD</name>
    <name evidence="12" type="ORF">AVDCRST_MAG68-4468</name>
</gene>
<feature type="binding site" evidence="9">
    <location>
        <position position="118"/>
    </location>
    <ligand>
        <name>anthranilate</name>
        <dbReference type="ChEBI" id="CHEBI:16567"/>
        <label>1</label>
    </ligand>
</feature>
<dbReference type="GO" id="GO:0000162">
    <property type="term" value="P:L-tryptophan biosynthetic process"/>
    <property type="evidence" value="ECO:0007669"/>
    <property type="project" value="UniProtKB-UniRule"/>
</dbReference>
<dbReference type="Gene3D" id="3.40.1030.10">
    <property type="entry name" value="Nucleoside phosphorylase/phosphoribosyltransferase catalytic domain"/>
    <property type="match status" value="1"/>
</dbReference>
<reference evidence="12" key="1">
    <citation type="submission" date="2020-02" db="EMBL/GenBank/DDBJ databases">
        <authorList>
            <person name="Meier V. D."/>
        </authorList>
    </citation>
    <scope>NUCLEOTIDE SEQUENCE</scope>
    <source>
        <strain evidence="12">AVDCRST_MAG68</strain>
    </source>
</reference>
<dbReference type="PANTHER" id="PTHR43285:SF2">
    <property type="entry name" value="ANTHRANILATE PHOSPHORIBOSYLTRANSFERASE"/>
    <property type="match status" value="1"/>
</dbReference>
<dbReference type="GO" id="GO:0005829">
    <property type="term" value="C:cytosol"/>
    <property type="evidence" value="ECO:0007669"/>
    <property type="project" value="TreeGrafter"/>
</dbReference>
<dbReference type="GO" id="GO:0004048">
    <property type="term" value="F:anthranilate phosphoribosyltransferase activity"/>
    <property type="evidence" value="ECO:0007669"/>
    <property type="project" value="UniProtKB-UniRule"/>
</dbReference>
<feature type="binding site" evidence="9">
    <location>
        <position position="87"/>
    </location>
    <ligand>
        <name>anthranilate</name>
        <dbReference type="ChEBI" id="CHEBI:16567"/>
        <label>1</label>
    </ligand>
</feature>
<protein>
    <recommendedName>
        <fullName evidence="9">Anthranilate phosphoribosyltransferase</fullName>
        <ecNumber evidence="9">2.4.2.18</ecNumber>
    </recommendedName>
</protein>
<feature type="binding site" evidence="9">
    <location>
        <position position="95"/>
    </location>
    <ligand>
        <name>5-phospho-alpha-D-ribose 1-diphosphate</name>
        <dbReference type="ChEBI" id="CHEBI:58017"/>
    </ligand>
</feature>
<evidence type="ECO:0000256" key="8">
    <source>
        <dbReference type="ARBA" id="ARBA00061188"/>
    </source>
</evidence>
<comment type="function">
    <text evidence="9">Catalyzes the transfer of the phosphoribosyl group of 5-phosphorylribose-1-pyrophosphate (PRPP) to anthranilate to yield N-(5'-phosphoribosyl)-anthranilate (PRA).</text>
</comment>
<dbReference type="AlphaFoldDB" id="A0A6J4MDK4"/>
<proteinExistence type="inferred from homology"/>
<dbReference type="InterPro" id="IPR036320">
    <property type="entry name" value="Glycosyl_Trfase_fam3_N_dom_sf"/>
</dbReference>
<evidence type="ECO:0000256" key="6">
    <source>
        <dbReference type="ARBA" id="ARBA00023141"/>
    </source>
</evidence>
<feature type="binding site" evidence="9">
    <location>
        <position position="233"/>
    </location>
    <ligand>
        <name>Mg(2+)</name>
        <dbReference type="ChEBI" id="CHEBI:18420"/>
        <label>1</label>
    </ligand>
</feature>
<sequence>MTTVEPGEELGGLIRAAAARPLTADEAERAFNEVMEGRATPVQMAALLVAIRVRGAVSSEVAGGVRALRRAMIPVPTDVTGLVDTCGTGGGTLTTFNISTAAALLAAGAGVRVAKHGNRSFTSRCGSADVLEALGVRLDLTPEREAQVLEECGIVFMFAPLHHPAMRHIGPIRRELGMPTLMNVLGPVTNPAGARRQVVGVSDPGLLELIAGALAELGHERALVVHGEPGMDEISPLGITRMVQVDHGTLTQRDFDPGELGWERFDARGLEGGDPQENVRTVVSVLRGDTGGVARAAVVLNAGAAIYVAGAAPSLEDGITAAGAALDAGRGWEKLQHLRDASRR</sequence>
<dbReference type="InterPro" id="IPR005940">
    <property type="entry name" value="Anthranilate_Pribosyl_Tfrase"/>
</dbReference>
<dbReference type="Pfam" id="PF00591">
    <property type="entry name" value="Glycos_transf_3"/>
    <property type="match status" value="1"/>
</dbReference>
<dbReference type="InterPro" id="IPR017459">
    <property type="entry name" value="Glycosyl_Trfase_fam3_N_dom"/>
</dbReference>
<evidence type="ECO:0000259" key="11">
    <source>
        <dbReference type="Pfam" id="PF02885"/>
    </source>
</evidence>
<keyword evidence="6 9" id="KW-0057">Aromatic amino acid biosynthesis</keyword>
<keyword evidence="4 9" id="KW-0808">Transferase</keyword>
<dbReference type="GO" id="GO:0000287">
    <property type="term" value="F:magnesium ion binding"/>
    <property type="evidence" value="ECO:0007669"/>
    <property type="project" value="UniProtKB-UniRule"/>
</dbReference>
<dbReference type="SUPFAM" id="SSF52418">
    <property type="entry name" value="Nucleoside phosphorylase/phosphoribosyltransferase catalytic domain"/>
    <property type="match status" value="1"/>
</dbReference>
<comment type="similarity">
    <text evidence="8">In the C-terminal section; belongs to the anthranilate phosphoribosyltransferase family.</text>
</comment>
<dbReference type="HAMAP" id="MF_00211">
    <property type="entry name" value="TrpD"/>
    <property type="match status" value="1"/>
</dbReference>
<comment type="catalytic activity">
    <reaction evidence="7 9">
        <text>N-(5-phospho-beta-D-ribosyl)anthranilate + diphosphate = 5-phospho-alpha-D-ribose 1-diphosphate + anthranilate</text>
        <dbReference type="Rhea" id="RHEA:11768"/>
        <dbReference type="ChEBI" id="CHEBI:16567"/>
        <dbReference type="ChEBI" id="CHEBI:18277"/>
        <dbReference type="ChEBI" id="CHEBI:33019"/>
        <dbReference type="ChEBI" id="CHEBI:58017"/>
        <dbReference type="EC" id="2.4.2.18"/>
    </reaction>
</comment>
<evidence type="ECO:0000256" key="1">
    <source>
        <dbReference type="ARBA" id="ARBA00004907"/>
    </source>
</evidence>